<dbReference type="AlphaFoldDB" id="A0A450V8M2"/>
<keyword evidence="5" id="KW-0949">S-adenosyl-L-methionine</keyword>
<dbReference type="GO" id="GO:0008170">
    <property type="term" value="F:N-methyltransferase activity"/>
    <property type="evidence" value="ECO:0007669"/>
    <property type="project" value="InterPro"/>
</dbReference>
<gene>
    <name evidence="8" type="ORF">BECKLFY1418A_GA0070994_11355</name>
</gene>
<evidence type="ECO:0000256" key="6">
    <source>
        <dbReference type="ARBA" id="ARBA00047942"/>
    </source>
</evidence>
<dbReference type="EC" id="2.1.1.72" evidence="2"/>
<proteinExistence type="inferred from homology"/>
<name>A0A450V8M2_9GAMM</name>
<sequence length="243" mass="27879">MTPAASRRQPHNERMPMPRLSDQEKQEIMRCLETDRALPDRYRFLLFDDKREVELVWSGKTREVCNVVLPFQTIEQVDEPRAEKPSDAGLQMNLPGMDERGRQIAGWTNKLILSSLRNGPLREAIEREGGLKLIYIDPPFDVGADFSMDIEIPSSDGTSDTFTKRPNILEEIAYRDTWGQGADSFIAMIYERLILMRDLLAENGGIYVHCDWRVNGFIRLVLDEIFGTGGERGKAGFRNELIW</sequence>
<comment type="catalytic activity">
    <reaction evidence="6">
        <text>a 2'-deoxyadenosine in DNA + S-adenosyl-L-methionine = an N(6)-methyl-2'-deoxyadenosine in DNA + S-adenosyl-L-homocysteine + H(+)</text>
        <dbReference type="Rhea" id="RHEA:15197"/>
        <dbReference type="Rhea" id="RHEA-COMP:12418"/>
        <dbReference type="Rhea" id="RHEA-COMP:12419"/>
        <dbReference type="ChEBI" id="CHEBI:15378"/>
        <dbReference type="ChEBI" id="CHEBI:57856"/>
        <dbReference type="ChEBI" id="CHEBI:59789"/>
        <dbReference type="ChEBI" id="CHEBI:90615"/>
        <dbReference type="ChEBI" id="CHEBI:90616"/>
        <dbReference type="EC" id="2.1.1.72"/>
    </reaction>
</comment>
<keyword evidence="4" id="KW-0808">Transferase</keyword>
<evidence type="ECO:0000256" key="1">
    <source>
        <dbReference type="ARBA" id="ARBA00006594"/>
    </source>
</evidence>
<dbReference type="GO" id="GO:0032259">
    <property type="term" value="P:methylation"/>
    <property type="evidence" value="ECO:0007669"/>
    <property type="project" value="UniProtKB-KW"/>
</dbReference>
<evidence type="ECO:0000256" key="2">
    <source>
        <dbReference type="ARBA" id="ARBA00011900"/>
    </source>
</evidence>
<evidence type="ECO:0000256" key="3">
    <source>
        <dbReference type="ARBA" id="ARBA00022603"/>
    </source>
</evidence>
<dbReference type="PRINTS" id="PR00506">
    <property type="entry name" value="D21N6MTFRASE"/>
</dbReference>
<protein>
    <recommendedName>
        <fullName evidence="2">site-specific DNA-methyltransferase (adenine-specific)</fullName>
        <ecNumber evidence="2">2.1.1.72</ecNumber>
    </recommendedName>
</protein>
<evidence type="ECO:0000256" key="4">
    <source>
        <dbReference type="ARBA" id="ARBA00022679"/>
    </source>
</evidence>
<evidence type="ECO:0000256" key="7">
    <source>
        <dbReference type="SAM" id="MobiDB-lite"/>
    </source>
</evidence>
<feature type="region of interest" description="Disordered" evidence="7">
    <location>
        <begin position="1"/>
        <end position="24"/>
    </location>
</feature>
<dbReference type="InterPro" id="IPR029063">
    <property type="entry name" value="SAM-dependent_MTases_sf"/>
</dbReference>
<dbReference type="EMBL" id="CAADFH010000135">
    <property type="protein sequence ID" value="VFK01120.1"/>
    <property type="molecule type" value="Genomic_DNA"/>
</dbReference>
<feature type="compositionally biased region" description="Basic and acidic residues" evidence="7">
    <location>
        <begin position="10"/>
        <end position="24"/>
    </location>
</feature>
<reference evidence="8" key="1">
    <citation type="submission" date="2019-02" db="EMBL/GenBank/DDBJ databases">
        <authorList>
            <person name="Gruber-Vodicka R. H."/>
            <person name="Seah K. B. B."/>
        </authorList>
    </citation>
    <scope>NUCLEOTIDE SEQUENCE</scope>
    <source>
        <strain evidence="8">BECK_M6</strain>
    </source>
</reference>
<accession>A0A450V8M2</accession>
<comment type="similarity">
    <text evidence="1">Belongs to the N(4)/N(6)-methyltransferase family.</text>
</comment>
<evidence type="ECO:0000313" key="8">
    <source>
        <dbReference type="EMBL" id="VFK01120.1"/>
    </source>
</evidence>
<evidence type="ECO:0000256" key="5">
    <source>
        <dbReference type="ARBA" id="ARBA00022691"/>
    </source>
</evidence>
<dbReference type="InterPro" id="IPR002295">
    <property type="entry name" value="N4/N6-MTase_EcoPI_Mod-like"/>
</dbReference>
<organism evidence="8">
    <name type="scientific">Candidatus Kentrum sp. LFY</name>
    <dbReference type="NCBI Taxonomy" id="2126342"/>
    <lineage>
        <taxon>Bacteria</taxon>
        <taxon>Pseudomonadati</taxon>
        <taxon>Pseudomonadota</taxon>
        <taxon>Gammaproteobacteria</taxon>
        <taxon>Candidatus Kentrum</taxon>
    </lineage>
</organism>
<dbReference type="GO" id="GO:0009007">
    <property type="term" value="F:site-specific DNA-methyltransferase (adenine-specific) activity"/>
    <property type="evidence" value="ECO:0007669"/>
    <property type="project" value="UniProtKB-EC"/>
</dbReference>
<dbReference type="SUPFAM" id="SSF53335">
    <property type="entry name" value="S-adenosyl-L-methionine-dependent methyltransferases"/>
    <property type="match status" value="1"/>
</dbReference>
<dbReference type="Gene3D" id="3.40.50.150">
    <property type="entry name" value="Vaccinia Virus protein VP39"/>
    <property type="match status" value="1"/>
</dbReference>
<dbReference type="GO" id="GO:0003677">
    <property type="term" value="F:DNA binding"/>
    <property type="evidence" value="ECO:0007669"/>
    <property type="project" value="InterPro"/>
</dbReference>
<keyword evidence="3 8" id="KW-0489">Methyltransferase</keyword>